<reference evidence="2" key="1">
    <citation type="journal article" date="2011" name="PLoS Biol.">
        <title>Gene gain and loss during evolution of obligate parasitism in the white rust pathogen of Arabidopsis thaliana.</title>
        <authorList>
            <person name="Kemen E."/>
            <person name="Gardiner A."/>
            <person name="Schultz-Larsen T."/>
            <person name="Kemen A.C."/>
            <person name="Balmuth A.L."/>
            <person name="Robert-Seilaniantz A."/>
            <person name="Bailey K."/>
            <person name="Holub E."/>
            <person name="Studholme D.J."/>
            <person name="Maclean D."/>
            <person name="Jones J.D."/>
        </authorList>
    </citation>
    <scope>NUCLEOTIDE SEQUENCE</scope>
</reference>
<evidence type="ECO:0000256" key="1">
    <source>
        <dbReference type="SAM" id="Phobius"/>
    </source>
</evidence>
<feature type="transmembrane region" description="Helical" evidence="1">
    <location>
        <begin position="55"/>
        <end position="74"/>
    </location>
</feature>
<gene>
    <name evidence="2" type="primary">AlNc14C795G12524</name>
    <name evidence="2" type="ORF">ALNC14_140340</name>
</gene>
<keyword evidence="1" id="KW-0472">Membrane</keyword>
<feature type="transmembrane region" description="Helical" evidence="1">
    <location>
        <begin position="31"/>
        <end position="48"/>
    </location>
</feature>
<dbReference type="AlphaFoldDB" id="F0X225"/>
<dbReference type="EMBL" id="FR824723">
    <property type="protein sequence ID" value="CCA27890.1"/>
    <property type="molecule type" value="Genomic_DNA"/>
</dbReference>
<dbReference type="HOGENOM" id="CLU_180395_0_0_1"/>
<reference evidence="2" key="2">
    <citation type="submission" date="2011-02" db="EMBL/GenBank/DDBJ databases">
        <authorList>
            <person name="MacLean D."/>
        </authorList>
    </citation>
    <scope>NUCLEOTIDE SEQUENCE</scope>
</reference>
<sequence>MIWMISRSVSCFPLGIAKSSIDETKTRGNESTLLFITIMIKVRLYFFIGSKCEKLSFLFQFVFFLHVVFCVLLFCHEISYLNSAFKNEKLKKKIEKNRVRL</sequence>
<keyword evidence="1" id="KW-1133">Transmembrane helix</keyword>
<proteinExistence type="predicted"/>
<keyword evidence="1" id="KW-0812">Transmembrane</keyword>
<evidence type="ECO:0000313" key="2">
    <source>
        <dbReference type="EMBL" id="CCA27890.1"/>
    </source>
</evidence>
<name>F0X225_9STRA</name>
<accession>F0X225</accession>
<protein>
    <submittedName>
        <fullName evidence="2">AlNc14C795G12524 protein</fullName>
    </submittedName>
</protein>
<organism evidence="2">
    <name type="scientific">Albugo laibachii Nc14</name>
    <dbReference type="NCBI Taxonomy" id="890382"/>
    <lineage>
        <taxon>Eukaryota</taxon>
        <taxon>Sar</taxon>
        <taxon>Stramenopiles</taxon>
        <taxon>Oomycota</taxon>
        <taxon>Peronosporomycetes</taxon>
        <taxon>Albuginales</taxon>
        <taxon>Albuginaceae</taxon>
        <taxon>Albugo</taxon>
    </lineage>
</organism>